<dbReference type="GO" id="GO:0015232">
    <property type="term" value="F:heme transmembrane transporter activity"/>
    <property type="evidence" value="ECO:0007669"/>
    <property type="project" value="InterPro"/>
</dbReference>
<dbReference type="GO" id="GO:0017004">
    <property type="term" value="P:cytochrome complex assembly"/>
    <property type="evidence" value="ECO:0007669"/>
    <property type="project" value="UniProtKB-KW"/>
</dbReference>
<evidence type="ECO:0000256" key="2">
    <source>
        <dbReference type="ARBA" id="ARBA00009186"/>
    </source>
</evidence>
<feature type="transmembrane region" description="Helical" evidence="10">
    <location>
        <begin position="6"/>
        <end position="30"/>
    </location>
</feature>
<feature type="transmembrane region" description="Helical" evidence="10">
    <location>
        <begin position="478"/>
        <end position="497"/>
    </location>
</feature>
<dbReference type="EMBL" id="CP034752">
    <property type="protein sequence ID" value="QBH98506.1"/>
    <property type="molecule type" value="Genomic_DNA"/>
</dbReference>
<evidence type="ECO:0000256" key="4">
    <source>
        <dbReference type="ARBA" id="ARBA00022519"/>
    </source>
</evidence>
<comment type="similarity">
    <text evidence="2">Belongs to the CcmF/CycK/Ccl1/NrfE/CcsA family.</text>
</comment>
<evidence type="ECO:0000313" key="13">
    <source>
        <dbReference type="EMBL" id="QBH98506.1"/>
    </source>
</evidence>
<dbReference type="Proteomes" id="UP000293154">
    <property type="component" value="Chromosome"/>
</dbReference>
<feature type="transmembrane region" description="Helical" evidence="10">
    <location>
        <begin position="394"/>
        <end position="411"/>
    </location>
</feature>
<accession>A0A411WQR8</accession>
<proteinExistence type="inferred from homology"/>
<dbReference type="InterPro" id="IPR003568">
    <property type="entry name" value="Cyt_c_biogenesis_CcmF"/>
</dbReference>
<gene>
    <name evidence="13" type="ORF">EKN56_20175</name>
</gene>
<dbReference type="GO" id="GO:0005886">
    <property type="term" value="C:plasma membrane"/>
    <property type="evidence" value="ECO:0007669"/>
    <property type="project" value="UniProtKB-SubCell"/>
</dbReference>
<dbReference type="InterPro" id="IPR003567">
    <property type="entry name" value="Cyt_c_biogenesis"/>
</dbReference>
<dbReference type="AlphaFoldDB" id="A0A411WQR8"/>
<dbReference type="Pfam" id="PF16327">
    <property type="entry name" value="CcmF_C"/>
    <property type="match status" value="1"/>
</dbReference>
<feature type="transmembrane region" description="Helical" evidence="10">
    <location>
        <begin position="125"/>
        <end position="144"/>
    </location>
</feature>
<dbReference type="GO" id="GO:0016829">
    <property type="term" value="F:lyase activity"/>
    <property type="evidence" value="ECO:0007669"/>
    <property type="project" value="UniProtKB-KW"/>
</dbReference>
<keyword evidence="4" id="KW-0997">Cell inner membrane</keyword>
<reference evidence="13 14" key="1">
    <citation type="submission" date="2019-03" db="EMBL/GenBank/DDBJ databases">
        <title>Pragia sp. nov. isolated from the gut tract of Carduelis flavirostris.</title>
        <authorList>
            <person name="Ge Y."/>
        </authorList>
    </citation>
    <scope>NUCLEOTIDE SEQUENCE [LARGE SCALE GENOMIC DNA]</scope>
    <source>
        <strain evidence="13 14">CF-458</strain>
    </source>
</reference>
<evidence type="ECO:0000259" key="11">
    <source>
        <dbReference type="Pfam" id="PF01578"/>
    </source>
</evidence>
<feature type="transmembrane region" description="Helical" evidence="10">
    <location>
        <begin position="42"/>
        <end position="62"/>
    </location>
</feature>
<dbReference type="PRINTS" id="PR01410">
    <property type="entry name" value="CCBIOGENESIS"/>
</dbReference>
<keyword evidence="14" id="KW-1185">Reference proteome</keyword>
<feature type="domain" description="Cytochrome c assembly protein" evidence="11">
    <location>
        <begin position="89"/>
        <end position="295"/>
    </location>
</feature>
<feature type="transmembrane region" description="Helical" evidence="10">
    <location>
        <begin position="209"/>
        <end position="229"/>
    </location>
</feature>
<feature type="transmembrane region" description="Helical" evidence="10">
    <location>
        <begin position="312"/>
        <end position="331"/>
    </location>
</feature>
<dbReference type="OrthoDB" id="9761451at2"/>
<evidence type="ECO:0000256" key="3">
    <source>
        <dbReference type="ARBA" id="ARBA00022475"/>
    </source>
</evidence>
<dbReference type="PANTHER" id="PTHR43653:SF1">
    <property type="entry name" value="CYTOCHROME C-TYPE BIOGENESIS PROTEIN CCMF"/>
    <property type="match status" value="1"/>
</dbReference>
<dbReference type="RefSeq" id="WP_130593435.1">
    <property type="nucleotide sequence ID" value="NZ_CP034752.1"/>
</dbReference>
<dbReference type="KEGG" id="prag:EKN56_20175"/>
<feature type="transmembrane region" description="Helical" evidence="10">
    <location>
        <begin position="177"/>
        <end position="197"/>
    </location>
</feature>
<name>A0A411WQR8_9GAMM</name>
<feature type="transmembrane region" description="Helical" evidence="10">
    <location>
        <begin position="423"/>
        <end position="442"/>
    </location>
</feature>
<evidence type="ECO:0000256" key="6">
    <source>
        <dbReference type="ARBA" id="ARBA00022748"/>
    </source>
</evidence>
<dbReference type="PRINTS" id="PR01411">
    <property type="entry name" value="CCMFBIOGNSIS"/>
</dbReference>
<evidence type="ECO:0000313" key="14">
    <source>
        <dbReference type="Proteomes" id="UP000293154"/>
    </source>
</evidence>
<evidence type="ECO:0000256" key="10">
    <source>
        <dbReference type="SAM" id="Phobius"/>
    </source>
</evidence>
<comment type="subcellular location">
    <subcellularLocation>
        <location evidence="1">Cell inner membrane</location>
        <topology evidence="1">Multi-pass membrane protein</topology>
    </subcellularLocation>
</comment>
<dbReference type="NCBIfam" id="TIGR00353">
    <property type="entry name" value="nrfE"/>
    <property type="match status" value="1"/>
</dbReference>
<comment type="function">
    <text evidence="9">Required for the biogenesis of c-type cytochromes. Possible subunit of a heme lyase.</text>
</comment>
<dbReference type="GO" id="GO:0020037">
    <property type="term" value="F:heme binding"/>
    <property type="evidence" value="ECO:0007669"/>
    <property type="project" value="InterPro"/>
</dbReference>
<evidence type="ECO:0000256" key="5">
    <source>
        <dbReference type="ARBA" id="ARBA00022692"/>
    </source>
</evidence>
<evidence type="ECO:0000256" key="1">
    <source>
        <dbReference type="ARBA" id="ARBA00004429"/>
    </source>
</evidence>
<dbReference type="NCBIfam" id="NF007691">
    <property type="entry name" value="PRK10369.1"/>
    <property type="match status" value="1"/>
</dbReference>
<dbReference type="InterPro" id="IPR002541">
    <property type="entry name" value="Cyt_c_assembly"/>
</dbReference>
<feature type="transmembrane region" description="Helical" evidence="10">
    <location>
        <begin position="96"/>
        <end position="113"/>
    </location>
</feature>
<feature type="transmembrane region" description="Helical" evidence="10">
    <location>
        <begin position="599"/>
        <end position="619"/>
    </location>
</feature>
<organism evidence="13 14">
    <name type="scientific">Limnobaculum zhutongyuii</name>
    <dbReference type="NCBI Taxonomy" id="2498113"/>
    <lineage>
        <taxon>Bacteria</taxon>
        <taxon>Pseudomonadati</taxon>
        <taxon>Pseudomonadota</taxon>
        <taxon>Gammaproteobacteria</taxon>
        <taxon>Enterobacterales</taxon>
        <taxon>Budviciaceae</taxon>
        <taxon>Limnobaculum</taxon>
    </lineage>
</organism>
<keyword evidence="7 10" id="KW-1133">Transmembrane helix</keyword>
<protein>
    <submittedName>
        <fullName evidence="13">Heme lyase CcmF/NrfE family subunit</fullName>
    </submittedName>
</protein>
<keyword evidence="5 10" id="KW-0812">Transmembrane</keyword>
<feature type="transmembrane region" description="Helical" evidence="10">
    <location>
        <begin position="352"/>
        <end position="374"/>
    </location>
</feature>
<keyword evidence="13" id="KW-0456">Lyase</keyword>
<feature type="transmembrane region" description="Helical" evidence="10">
    <location>
        <begin position="249"/>
        <end position="265"/>
    </location>
</feature>
<dbReference type="InterPro" id="IPR032523">
    <property type="entry name" value="CcmF_C"/>
</dbReference>
<dbReference type="PANTHER" id="PTHR43653">
    <property type="entry name" value="CYTOCHROME C ASSEMBLY PROTEIN-RELATED"/>
    <property type="match status" value="1"/>
</dbReference>
<feature type="domain" description="Cytochrome c-type biogenesis protein CcmF C-terminal" evidence="12">
    <location>
        <begin position="315"/>
        <end position="619"/>
    </location>
</feature>
<evidence type="ECO:0000259" key="12">
    <source>
        <dbReference type="Pfam" id="PF16327"/>
    </source>
</evidence>
<evidence type="ECO:0000256" key="7">
    <source>
        <dbReference type="ARBA" id="ARBA00022989"/>
    </source>
</evidence>
<keyword evidence="6" id="KW-0201">Cytochrome c-type biogenesis</keyword>
<evidence type="ECO:0000256" key="9">
    <source>
        <dbReference type="ARBA" id="ARBA00037230"/>
    </source>
</evidence>
<dbReference type="Pfam" id="PF01578">
    <property type="entry name" value="Cytochrom_C_asm"/>
    <property type="match status" value="1"/>
</dbReference>
<keyword evidence="8 10" id="KW-0472">Membrane</keyword>
<feature type="transmembrane region" description="Helical" evidence="10">
    <location>
        <begin position="448"/>
        <end position="466"/>
    </location>
</feature>
<feature type="transmembrane region" description="Helical" evidence="10">
    <location>
        <begin position="272"/>
        <end position="292"/>
    </location>
</feature>
<sequence>MIPDLGLLSLSGALALAILLSIVPLAGIYCRRALLIRYAAPLSYGVCLLITLSISFLGYSFATDDFSVMYVAQHSNSQLPLFFKVAAVWGGHEGSMLFWLFSLSIWTALVAALRSRMDRQINSTVLAILGLIMVGFCLFILLYSNPFERVFPAPMEGRDLNPMLQDIGLIFHPPLLYLGYVGFAVNFAFAIAALLSGRMDAAVAYWSRPWALAAWICLTAGIILGSWWAYYELGWGGWWFWDPVENASLMPWLSGTALLHALIVTEQRGTFSYWSLLLSIFTFALSLLGTFIVRSGVLTSVHAFAVDPDRGIMLLLLLGVAIVGALTLFALRANTQSAVARFSLFSREALLLMANVLLSVATLIVLIGTFYPMLFTALGLGSISVGAPYFNSTFVPPVLLILMVMGLSPLSRWKSMASGQIKWLAALALLALIAGGTAALMFERFYPMVAVALVLSVWVIVSNLTFVRHLSLRRLGVLLAHCGVAVTAIGITLSSYYSTETGVKMGPGSESTLSGYQFHYDETRLLIGPNYTAEQAVIRVTREGKEVTLLMPERRHYTVRTMLMSEPGISWNLLADLYVVMGEKVDKQNYALRFHYKPFIRWVWGGGLLMVLGGGCSLWSKRSSKKNNAGMCQHNEVTS</sequence>
<evidence type="ECO:0000256" key="8">
    <source>
        <dbReference type="ARBA" id="ARBA00023136"/>
    </source>
</evidence>
<keyword evidence="3" id="KW-1003">Cell membrane</keyword>